<evidence type="ECO:0000313" key="1">
    <source>
        <dbReference type="EMBL" id="APH04367.1"/>
    </source>
</evidence>
<dbReference type="Proteomes" id="UP000181936">
    <property type="component" value="Chromosome"/>
</dbReference>
<proteinExistence type="predicted"/>
<gene>
    <name evidence="1" type="ORF">A9C19_06175</name>
</gene>
<dbReference type="KEGG" id="bwh:A9C19_06175"/>
<sequence length="61" mass="7237">MGKKENKFNEIRYDEKITQANMQIQEEFYNEKHLEDDIDTSLSMNSNIGSVILLEEPEEQE</sequence>
<dbReference type="RefSeq" id="WP_072579158.1">
    <property type="nucleotide sequence ID" value="NZ_CP016020.1"/>
</dbReference>
<reference evidence="1 2" key="1">
    <citation type="journal article" date="2016" name="Sci. Rep.">
        <title>Complete genome sequence and transcriptomic analysis of a novel marine strain Bacillus weihaiensis reveals the mechanism of brown algae degradation.</title>
        <authorList>
            <person name="Zhu Y."/>
            <person name="Chen P."/>
            <person name="Bao Y."/>
            <person name="Men Y."/>
            <person name="Zeng Y."/>
            <person name="Yang J."/>
            <person name="Sun J."/>
            <person name="Sun Y."/>
        </authorList>
    </citation>
    <scope>NUCLEOTIDE SEQUENCE [LARGE SCALE GENOMIC DNA]</scope>
    <source>
        <strain evidence="1 2">Alg07</strain>
    </source>
</reference>
<dbReference type="EMBL" id="CP016020">
    <property type="protein sequence ID" value="APH04367.1"/>
    <property type="molecule type" value="Genomic_DNA"/>
</dbReference>
<dbReference type="OrthoDB" id="2901166at2"/>
<evidence type="ECO:0008006" key="3">
    <source>
        <dbReference type="Google" id="ProtNLM"/>
    </source>
</evidence>
<evidence type="ECO:0000313" key="2">
    <source>
        <dbReference type="Proteomes" id="UP000181936"/>
    </source>
</evidence>
<accession>A0A1L3MPU6</accession>
<protein>
    <recommendedName>
        <fullName evidence="3">DUF4025 domain-containing protein</fullName>
    </recommendedName>
</protein>
<name>A0A1L3MPU6_9BACI</name>
<keyword evidence="2" id="KW-1185">Reference proteome</keyword>
<organism evidence="1 2">
    <name type="scientific">Bacillus weihaiensis</name>
    <dbReference type="NCBI Taxonomy" id="1547283"/>
    <lineage>
        <taxon>Bacteria</taxon>
        <taxon>Bacillati</taxon>
        <taxon>Bacillota</taxon>
        <taxon>Bacilli</taxon>
        <taxon>Bacillales</taxon>
        <taxon>Bacillaceae</taxon>
        <taxon>Bacillus</taxon>
    </lineage>
</organism>
<dbReference type="AlphaFoldDB" id="A0A1L3MPU6"/>